<dbReference type="EMBL" id="UYYA01000932">
    <property type="protein sequence ID" value="VDM54867.1"/>
    <property type="molecule type" value="Genomic_DNA"/>
</dbReference>
<evidence type="ECO:0000313" key="2">
    <source>
        <dbReference type="EMBL" id="VDM54867.1"/>
    </source>
</evidence>
<name>A0A0R3PG99_ANGCS</name>
<sequence>MEVTWITKNYGDDLYLQCTYTCIRVFDERLAHASKKDKVRSGRDERTSMSSVIPEKNCSSEHATVEESAVSVLSST</sequence>
<reference evidence="2 3" key="2">
    <citation type="submission" date="2018-11" db="EMBL/GenBank/DDBJ databases">
        <authorList>
            <consortium name="Pathogen Informatics"/>
        </authorList>
    </citation>
    <scope>NUCLEOTIDE SEQUENCE [LARGE SCALE GENOMIC DNA]</scope>
    <source>
        <strain evidence="2 3">Costa Rica</strain>
    </source>
</reference>
<evidence type="ECO:0000256" key="1">
    <source>
        <dbReference type="SAM" id="MobiDB-lite"/>
    </source>
</evidence>
<keyword evidence="3" id="KW-1185">Reference proteome</keyword>
<evidence type="ECO:0000313" key="4">
    <source>
        <dbReference type="WBParaSite" id="ACOC_0000328101-mRNA-1"/>
    </source>
</evidence>
<reference evidence="4" key="1">
    <citation type="submission" date="2017-02" db="UniProtKB">
        <authorList>
            <consortium name="WormBaseParasite"/>
        </authorList>
    </citation>
    <scope>IDENTIFICATION</scope>
</reference>
<protein>
    <submittedName>
        <fullName evidence="2 4">Uncharacterized protein</fullName>
    </submittedName>
</protein>
<feature type="compositionally biased region" description="Basic and acidic residues" evidence="1">
    <location>
        <begin position="33"/>
        <end position="47"/>
    </location>
</feature>
<dbReference type="Proteomes" id="UP000267027">
    <property type="component" value="Unassembled WGS sequence"/>
</dbReference>
<proteinExistence type="predicted"/>
<gene>
    <name evidence="2" type="ORF">ACOC_LOCUS3282</name>
</gene>
<dbReference type="WBParaSite" id="ACOC_0000328101-mRNA-1">
    <property type="protein sequence ID" value="ACOC_0000328101-mRNA-1"/>
    <property type="gene ID" value="ACOC_0000328101"/>
</dbReference>
<dbReference type="AlphaFoldDB" id="A0A0R3PG99"/>
<accession>A0A0R3PG99</accession>
<evidence type="ECO:0000313" key="3">
    <source>
        <dbReference type="Proteomes" id="UP000267027"/>
    </source>
</evidence>
<organism evidence="4">
    <name type="scientific">Angiostrongylus costaricensis</name>
    <name type="common">Nematode worm</name>
    <dbReference type="NCBI Taxonomy" id="334426"/>
    <lineage>
        <taxon>Eukaryota</taxon>
        <taxon>Metazoa</taxon>
        <taxon>Ecdysozoa</taxon>
        <taxon>Nematoda</taxon>
        <taxon>Chromadorea</taxon>
        <taxon>Rhabditida</taxon>
        <taxon>Rhabditina</taxon>
        <taxon>Rhabditomorpha</taxon>
        <taxon>Strongyloidea</taxon>
        <taxon>Metastrongylidae</taxon>
        <taxon>Angiostrongylus</taxon>
    </lineage>
</organism>
<feature type="region of interest" description="Disordered" evidence="1">
    <location>
        <begin position="33"/>
        <end position="76"/>
    </location>
</feature>